<evidence type="ECO:0000313" key="2">
    <source>
        <dbReference type="Proteomes" id="UP000000763"/>
    </source>
</evidence>
<accession>Q67V24</accession>
<dbReference type="AlphaFoldDB" id="Q67V24"/>
<organism evidence="1 2">
    <name type="scientific">Oryza sativa subsp. japonica</name>
    <name type="common">Rice</name>
    <dbReference type="NCBI Taxonomy" id="39947"/>
    <lineage>
        <taxon>Eukaryota</taxon>
        <taxon>Viridiplantae</taxon>
        <taxon>Streptophyta</taxon>
        <taxon>Embryophyta</taxon>
        <taxon>Tracheophyta</taxon>
        <taxon>Spermatophyta</taxon>
        <taxon>Magnoliopsida</taxon>
        <taxon>Liliopsida</taxon>
        <taxon>Poales</taxon>
        <taxon>Poaceae</taxon>
        <taxon>BOP clade</taxon>
        <taxon>Oryzoideae</taxon>
        <taxon>Oryzeae</taxon>
        <taxon>Oryzinae</taxon>
        <taxon>Oryza</taxon>
        <taxon>Oryza sativa</taxon>
    </lineage>
</organism>
<proteinExistence type="predicted"/>
<sequence>MLFEEGQTCTLLSRRVVDKNDRFVTGLTLLTSSAHSHLPTTCPPQAEVEVGRDLSVIYRESLRSHPEPPAEPAKGGLCGLPTIYSREQYVAGHVCRAVAGLAACVTSQEIVLEEMHIRVPNLATFFLILAAGDGCGDACDGHAMLEKTPLGKKVVMTTSWAINTDFSGYGTTVAVVSLVVTGAGAGAATAEAAGMYDTGKIKEFGSSDGAGADTK</sequence>
<dbReference type="Proteomes" id="UP000000763">
    <property type="component" value="Chromosome 6"/>
</dbReference>
<reference evidence="2" key="2">
    <citation type="journal article" date="2008" name="Nucleic Acids Res.">
        <title>The rice annotation project database (RAP-DB): 2008 update.</title>
        <authorList>
            <consortium name="The rice annotation project (RAP)"/>
        </authorList>
    </citation>
    <scope>GENOME REANNOTATION</scope>
    <source>
        <strain evidence="2">cv. Nipponbare</strain>
    </source>
</reference>
<reference evidence="2" key="1">
    <citation type="journal article" date="2005" name="Nature">
        <title>The map-based sequence of the rice genome.</title>
        <authorList>
            <consortium name="International rice genome sequencing project (IRGSP)"/>
            <person name="Matsumoto T."/>
            <person name="Wu J."/>
            <person name="Kanamori H."/>
            <person name="Katayose Y."/>
            <person name="Fujisawa M."/>
            <person name="Namiki N."/>
            <person name="Mizuno H."/>
            <person name="Yamamoto K."/>
            <person name="Antonio B.A."/>
            <person name="Baba T."/>
            <person name="Sakata K."/>
            <person name="Nagamura Y."/>
            <person name="Aoki H."/>
            <person name="Arikawa K."/>
            <person name="Arita K."/>
            <person name="Bito T."/>
            <person name="Chiden Y."/>
            <person name="Fujitsuka N."/>
            <person name="Fukunaka R."/>
            <person name="Hamada M."/>
            <person name="Harada C."/>
            <person name="Hayashi A."/>
            <person name="Hijishita S."/>
            <person name="Honda M."/>
            <person name="Hosokawa S."/>
            <person name="Ichikawa Y."/>
            <person name="Idonuma A."/>
            <person name="Iijima M."/>
            <person name="Ikeda M."/>
            <person name="Ikeno M."/>
            <person name="Ito K."/>
            <person name="Ito S."/>
            <person name="Ito T."/>
            <person name="Ito Y."/>
            <person name="Ito Y."/>
            <person name="Iwabuchi A."/>
            <person name="Kamiya K."/>
            <person name="Karasawa W."/>
            <person name="Kurita K."/>
            <person name="Katagiri S."/>
            <person name="Kikuta A."/>
            <person name="Kobayashi H."/>
            <person name="Kobayashi N."/>
            <person name="Machita K."/>
            <person name="Maehara T."/>
            <person name="Masukawa M."/>
            <person name="Mizubayashi T."/>
            <person name="Mukai Y."/>
            <person name="Nagasaki H."/>
            <person name="Nagata Y."/>
            <person name="Naito S."/>
            <person name="Nakashima M."/>
            <person name="Nakama Y."/>
            <person name="Nakamichi Y."/>
            <person name="Nakamura M."/>
            <person name="Meguro A."/>
            <person name="Negishi M."/>
            <person name="Ohta I."/>
            <person name="Ohta T."/>
            <person name="Okamoto M."/>
            <person name="Ono N."/>
            <person name="Saji S."/>
            <person name="Sakaguchi M."/>
            <person name="Sakai K."/>
            <person name="Shibata M."/>
            <person name="Shimokawa T."/>
            <person name="Song J."/>
            <person name="Takazaki Y."/>
            <person name="Terasawa K."/>
            <person name="Tsugane M."/>
            <person name="Tsuji K."/>
            <person name="Ueda S."/>
            <person name="Waki K."/>
            <person name="Yamagata H."/>
            <person name="Yamamoto M."/>
            <person name="Yamamoto S."/>
            <person name="Yamane H."/>
            <person name="Yoshiki S."/>
            <person name="Yoshihara R."/>
            <person name="Yukawa K."/>
            <person name="Zhong H."/>
            <person name="Yano M."/>
            <person name="Yuan Q."/>
            <person name="Ouyang S."/>
            <person name="Liu J."/>
            <person name="Jones K.M."/>
            <person name="Gansberger K."/>
            <person name="Moffat K."/>
            <person name="Hill J."/>
            <person name="Bera J."/>
            <person name="Fadrosh D."/>
            <person name="Jin S."/>
            <person name="Johri S."/>
            <person name="Kim M."/>
            <person name="Overton L."/>
            <person name="Reardon M."/>
            <person name="Tsitrin T."/>
            <person name="Vuong H."/>
            <person name="Weaver B."/>
            <person name="Ciecko A."/>
            <person name="Tallon L."/>
            <person name="Jackson J."/>
            <person name="Pai G."/>
            <person name="Aken S.V."/>
            <person name="Utterback T."/>
            <person name="Reidmuller S."/>
            <person name="Feldblyum T."/>
            <person name="Hsiao J."/>
            <person name="Zismann V."/>
            <person name="Iobst S."/>
            <person name="de Vazeille A.R."/>
            <person name="Buell C.R."/>
            <person name="Ying K."/>
            <person name="Li Y."/>
            <person name="Lu T."/>
            <person name="Huang Y."/>
            <person name="Zhao Q."/>
            <person name="Feng Q."/>
            <person name="Zhang L."/>
            <person name="Zhu J."/>
            <person name="Weng Q."/>
            <person name="Mu J."/>
            <person name="Lu Y."/>
            <person name="Fan D."/>
            <person name="Liu Y."/>
            <person name="Guan J."/>
            <person name="Zhang Y."/>
            <person name="Yu S."/>
            <person name="Liu X."/>
            <person name="Zhang Y."/>
            <person name="Hong G."/>
            <person name="Han B."/>
            <person name="Choisne N."/>
            <person name="Demange N."/>
            <person name="Orjeda G."/>
            <person name="Samain S."/>
            <person name="Cattolico L."/>
            <person name="Pelletier E."/>
            <person name="Couloux A."/>
            <person name="Segurens B."/>
            <person name="Wincker P."/>
            <person name="D'Hont A."/>
            <person name="Scarpelli C."/>
            <person name="Weissenbach J."/>
            <person name="Salanoubat M."/>
            <person name="Quetier F."/>
            <person name="Yu Y."/>
            <person name="Kim H.R."/>
            <person name="Rambo T."/>
            <person name="Currie J."/>
            <person name="Collura K."/>
            <person name="Luo M."/>
            <person name="Yang T."/>
            <person name="Ammiraju J.S.S."/>
            <person name="Engler F."/>
            <person name="Soderlund C."/>
            <person name="Wing R.A."/>
            <person name="Palmer L.E."/>
            <person name="de la Bastide M."/>
            <person name="Spiegel L."/>
            <person name="Nascimento L."/>
            <person name="Zutavern T."/>
            <person name="O'Shaughnessy A."/>
            <person name="Dike S."/>
            <person name="Dedhia N."/>
            <person name="Preston R."/>
            <person name="Balija V."/>
            <person name="McCombie W.R."/>
            <person name="Chow T."/>
            <person name="Chen H."/>
            <person name="Chung M."/>
            <person name="Chen C."/>
            <person name="Shaw J."/>
            <person name="Wu H."/>
            <person name="Hsiao K."/>
            <person name="Chao Y."/>
            <person name="Chu M."/>
            <person name="Cheng C."/>
            <person name="Hour A."/>
            <person name="Lee P."/>
            <person name="Lin S."/>
            <person name="Lin Y."/>
            <person name="Liou J."/>
            <person name="Liu S."/>
            <person name="Hsing Y."/>
            <person name="Raghuvanshi S."/>
            <person name="Mohanty A."/>
            <person name="Bharti A.K."/>
            <person name="Gaur A."/>
            <person name="Gupta V."/>
            <person name="Kumar D."/>
            <person name="Ravi V."/>
            <person name="Vij S."/>
            <person name="Kapur A."/>
            <person name="Khurana P."/>
            <person name="Khurana P."/>
            <person name="Khurana J.P."/>
            <person name="Tyagi A.K."/>
            <person name="Gaikwad K."/>
            <person name="Singh A."/>
            <person name="Dalal V."/>
            <person name="Srivastava S."/>
            <person name="Dixit A."/>
            <person name="Pal A.K."/>
            <person name="Ghazi I.A."/>
            <person name="Yadav M."/>
            <person name="Pandit A."/>
            <person name="Bhargava A."/>
            <person name="Sureshbabu K."/>
            <person name="Batra K."/>
            <person name="Sharma T.R."/>
            <person name="Mohapatra T."/>
            <person name="Singh N.K."/>
            <person name="Messing J."/>
            <person name="Nelson A.B."/>
            <person name="Fuks G."/>
            <person name="Kavchok S."/>
            <person name="Keizer G."/>
            <person name="Linton E."/>
            <person name="Llaca V."/>
            <person name="Song R."/>
            <person name="Tanyolac B."/>
            <person name="Young S."/>
            <person name="Ho-Il K."/>
            <person name="Hahn J.H."/>
            <person name="Sangsakoo G."/>
            <person name="Vanavichit A."/>
            <person name="de Mattos Luiz.A.T."/>
            <person name="Zimmer P.D."/>
            <person name="Malone G."/>
            <person name="Dellagostin O."/>
            <person name="de Oliveira A.C."/>
            <person name="Bevan M."/>
            <person name="Bancroft I."/>
            <person name="Minx P."/>
            <person name="Cordum H."/>
            <person name="Wilson R."/>
            <person name="Cheng Z."/>
            <person name="Jin W."/>
            <person name="Jiang J."/>
            <person name="Leong S.A."/>
            <person name="Iwama H."/>
            <person name="Gojobori T."/>
            <person name="Itoh T."/>
            <person name="Niimura Y."/>
            <person name="Fujii Y."/>
            <person name="Habara T."/>
            <person name="Sakai H."/>
            <person name="Sato Y."/>
            <person name="Wilson G."/>
            <person name="Kumar K."/>
            <person name="McCouch S."/>
            <person name="Juretic N."/>
            <person name="Hoen D."/>
            <person name="Wright S."/>
            <person name="Bruskiewich R."/>
            <person name="Bureau T."/>
            <person name="Miyao A."/>
            <person name="Hirochika H."/>
            <person name="Nishikawa T."/>
            <person name="Kadowaki K."/>
            <person name="Sugiura M."/>
            <person name="Burr B."/>
            <person name="Sasaki T."/>
        </authorList>
    </citation>
    <scope>NUCLEOTIDE SEQUENCE [LARGE SCALE GENOMIC DNA]</scope>
    <source>
        <strain evidence="2">cv. Nipponbare</strain>
    </source>
</reference>
<evidence type="ECO:0000313" key="1">
    <source>
        <dbReference type="EMBL" id="BAD37995.1"/>
    </source>
</evidence>
<dbReference type="EMBL" id="AP005386">
    <property type="protein sequence ID" value="BAD37995.1"/>
    <property type="molecule type" value="Genomic_DNA"/>
</dbReference>
<name>Q67V24_ORYSJ</name>
<protein>
    <submittedName>
        <fullName evidence="1">Uncharacterized protein</fullName>
    </submittedName>
</protein>
<gene>
    <name evidence="1" type="primary">OSJNBa0019I19.34</name>
</gene>